<dbReference type="EMBL" id="BMJY01000026">
    <property type="protein sequence ID" value="GGH51357.1"/>
    <property type="molecule type" value="Genomic_DNA"/>
</dbReference>
<keyword evidence="5" id="KW-1185">Reference proteome</keyword>
<evidence type="ECO:0000256" key="1">
    <source>
        <dbReference type="SAM" id="MobiDB-lite"/>
    </source>
</evidence>
<feature type="signal peptide" evidence="3">
    <location>
        <begin position="1"/>
        <end position="30"/>
    </location>
</feature>
<feature type="compositionally biased region" description="Low complexity" evidence="1">
    <location>
        <begin position="367"/>
        <end position="388"/>
    </location>
</feature>
<proteinExistence type="predicted"/>
<protein>
    <recommendedName>
        <fullName evidence="6">IPT/TIG domain-containing protein</fullName>
    </recommendedName>
</protein>
<feature type="chain" id="PRO_5036918136" description="IPT/TIG domain-containing protein" evidence="3">
    <location>
        <begin position="31"/>
        <end position="407"/>
    </location>
</feature>
<dbReference type="AlphaFoldDB" id="A0A917MP19"/>
<evidence type="ECO:0000313" key="5">
    <source>
        <dbReference type="Proteomes" id="UP000657592"/>
    </source>
</evidence>
<reference evidence="4" key="2">
    <citation type="submission" date="2020-09" db="EMBL/GenBank/DDBJ databases">
        <authorList>
            <person name="Sun Q."/>
            <person name="Zhou Y."/>
        </authorList>
    </citation>
    <scope>NUCLEOTIDE SEQUENCE</scope>
    <source>
        <strain evidence="4">CGMCC 1.15794</strain>
    </source>
</reference>
<keyword evidence="2" id="KW-0472">Membrane</keyword>
<keyword evidence="2" id="KW-1133">Transmembrane helix</keyword>
<sequence>MKPLARAALALTALAALSVPAFVAAPPAHAAAGVSVVGPSGGATADPDYATEVTVSGSGFQSIPKGFGGVYVLFGWAGDGWRPSQGGITGEHYRYVPDTEALDNNGFQRFVAFPGSDTAGAAHAIMAEDGSWSVSMVIPGATFQSRDRNGNVSEVDCREVTCGIITIGAHGVKNANNETFTPIRFAAPSGGGAAPAAGDAPAGDDEGTAAVIGDARLGLAKPAVRAGTSIVFTGQGFQPGEQVVAALDDGVTAIGPLTVGTHGDVAGALPVPGDSRNGTHVISLTGASSGLVAQSEVTVEGGTALAAAPDEPAEAPRWLIVAMLAAIAASAILVIASAITSIRRAAARRKAKRQAAGPAEPAPAAPTAPAHPAALAAPSAPSAPVAAVDAHRDAAATEVLTPAGGPR</sequence>
<feature type="transmembrane region" description="Helical" evidence="2">
    <location>
        <begin position="318"/>
        <end position="342"/>
    </location>
</feature>
<evidence type="ECO:0000256" key="2">
    <source>
        <dbReference type="SAM" id="Phobius"/>
    </source>
</evidence>
<comment type="caution">
    <text evidence="4">The sequence shown here is derived from an EMBL/GenBank/DDBJ whole genome shotgun (WGS) entry which is preliminary data.</text>
</comment>
<reference evidence="4" key="1">
    <citation type="journal article" date="2014" name="Int. J. Syst. Evol. Microbiol.">
        <title>Complete genome sequence of Corynebacterium casei LMG S-19264T (=DSM 44701T), isolated from a smear-ripened cheese.</title>
        <authorList>
            <consortium name="US DOE Joint Genome Institute (JGI-PGF)"/>
            <person name="Walter F."/>
            <person name="Albersmeier A."/>
            <person name="Kalinowski J."/>
            <person name="Ruckert C."/>
        </authorList>
    </citation>
    <scope>NUCLEOTIDE SEQUENCE</scope>
    <source>
        <strain evidence="4">CGMCC 1.15794</strain>
    </source>
</reference>
<name>A0A917MP19_9MICO</name>
<keyword evidence="3" id="KW-0732">Signal</keyword>
<accession>A0A917MP19</accession>
<feature type="region of interest" description="Disordered" evidence="1">
    <location>
        <begin position="350"/>
        <end position="390"/>
    </location>
</feature>
<organism evidence="4 5">
    <name type="scientific">Microbacterium album</name>
    <dbReference type="NCBI Taxonomy" id="2053191"/>
    <lineage>
        <taxon>Bacteria</taxon>
        <taxon>Bacillati</taxon>
        <taxon>Actinomycetota</taxon>
        <taxon>Actinomycetes</taxon>
        <taxon>Micrococcales</taxon>
        <taxon>Microbacteriaceae</taxon>
        <taxon>Microbacterium</taxon>
    </lineage>
</organism>
<keyword evidence="2" id="KW-0812">Transmembrane</keyword>
<dbReference type="RefSeq" id="WP_188757277.1">
    <property type="nucleotide sequence ID" value="NZ_BMJY01000026.1"/>
</dbReference>
<evidence type="ECO:0000256" key="3">
    <source>
        <dbReference type="SAM" id="SignalP"/>
    </source>
</evidence>
<gene>
    <name evidence="4" type="ORF">GCM10010921_30720</name>
</gene>
<evidence type="ECO:0000313" key="4">
    <source>
        <dbReference type="EMBL" id="GGH51357.1"/>
    </source>
</evidence>
<dbReference type="Proteomes" id="UP000657592">
    <property type="component" value="Unassembled WGS sequence"/>
</dbReference>
<dbReference type="Gene3D" id="2.60.40.230">
    <property type="entry name" value="Neocarzinostatin-like"/>
    <property type="match status" value="1"/>
</dbReference>
<evidence type="ECO:0008006" key="6">
    <source>
        <dbReference type="Google" id="ProtNLM"/>
    </source>
</evidence>